<feature type="transmembrane region" description="Helical" evidence="1">
    <location>
        <begin position="174"/>
        <end position="195"/>
    </location>
</feature>
<accession>A0ABU8LBP9</accession>
<feature type="transmembrane region" description="Helical" evidence="1">
    <location>
        <begin position="6"/>
        <end position="24"/>
    </location>
</feature>
<reference evidence="2 3" key="1">
    <citation type="submission" date="2024-02" db="EMBL/GenBank/DDBJ databases">
        <authorList>
            <person name="Saticioglu I.B."/>
        </authorList>
    </citation>
    <scope>NUCLEOTIDE SEQUENCE [LARGE SCALE GENOMIC DNA]</scope>
    <source>
        <strain evidence="2 3">Mu-80</strain>
    </source>
</reference>
<proteinExistence type="predicted"/>
<keyword evidence="1" id="KW-0472">Membrane</keyword>
<evidence type="ECO:0000313" key="3">
    <source>
        <dbReference type="Proteomes" id="UP001371224"/>
    </source>
</evidence>
<keyword evidence="1" id="KW-0812">Transmembrane</keyword>
<comment type="caution">
    <text evidence="2">The sequence shown here is derived from an EMBL/GenBank/DDBJ whole genome shotgun (WGS) entry which is preliminary data.</text>
</comment>
<keyword evidence="3" id="KW-1185">Reference proteome</keyword>
<feature type="transmembrane region" description="Helical" evidence="1">
    <location>
        <begin position="115"/>
        <end position="141"/>
    </location>
</feature>
<name>A0ABU8LBP9_9MICO</name>
<keyword evidence="1" id="KW-1133">Transmembrane helix</keyword>
<protein>
    <submittedName>
        <fullName evidence="2">Uncharacterized protein</fullName>
    </submittedName>
</protein>
<dbReference type="EMBL" id="JBBDGM010000006">
    <property type="protein sequence ID" value="MEJ1088440.1"/>
    <property type="molecule type" value="Genomic_DNA"/>
</dbReference>
<sequence length="304" mass="31262">MAGAALSLYALLVVVAVVLVWAITHRRRAERVPAHLVPVIAAARRRALIGVLCAIVVFLAGAIAAVSMPALLGLPLAVTPLLAAAAGLALYAATPPRSITVADDQPRTAGLSRRSWLTVIPGGWLHGCLEIVVIFIVVLVFCGLTADADDQGRSRAIGFETADQASSSSPYPGWFYGIPALIALAVLVAAVVVALQRIGATAAFPSPDDSDADAQWRRASASVVLSLATGAVLFSLGGIALMAGLTMNNAIIDGVTPVVWDVVADVLVISGILSLVLSVVAVTLAALTAFTIGDRVVRVEGARR</sequence>
<dbReference type="RefSeq" id="WP_337332103.1">
    <property type="nucleotide sequence ID" value="NZ_JBBDGM010000006.1"/>
</dbReference>
<feature type="transmembrane region" description="Helical" evidence="1">
    <location>
        <begin position="72"/>
        <end position="94"/>
    </location>
</feature>
<evidence type="ECO:0000256" key="1">
    <source>
        <dbReference type="SAM" id="Phobius"/>
    </source>
</evidence>
<dbReference type="Proteomes" id="UP001371224">
    <property type="component" value="Unassembled WGS sequence"/>
</dbReference>
<feature type="transmembrane region" description="Helical" evidence="1">
    <location>
        <begin position="45"/>
        <end position="66"/>
    </location>
</feature>
<gene>
    <name evidence="2" type="ORF">WDU99_08935</name>
</gene>
<feature type="transmembrane region" description="Helical" evidence="1">
    <location>
        <begin position="223"/>
        <end position="246"/>
    </location>
</feature>
<feature type="transmembrane region" description="Helical" evidence="1">
    <location>
        <begin position="266"/>
        <end position="290"/>
    </location>
</feature>
<organism evidence="2 3">
    <name type="scientific">Microbacterium bandirmense</name>
    <dbReference type="NCBI Taxonomy" id="3122050"/>
    <lineage>
        <taxon>Bacteria</taxon>
        <taxon>Bacillati</taxon>
        <taxon>Actinomycetota</taxon>
        <taxon>Actinomycetes</taxon>
        <taxon>Micrococcales</taxon>
        <taxon>Microbacteriaceae</taxon>
        <taxon>Microbacterium</taxon>
    </lineage>
</organism>
<evidence type="ECO:0000313" key="2">
    <source>
        <dbReference type="EMBL" id="MEJ1088440.1"/>
    </source>
</evidence>